<gene>
    <name evidence="2" type="ORF">Tco_0875403</name>
</gene>
<evidence type="ECO:0000313" key="2">
    <source>
        <dbReference type="EMBL" id="GJT16697.1"/>
    </source>
</evidence>
<organism evidence="2 3">
    <name type="scientific">Tanacetum coccineum</name>
    <dbReference type="NCBI Taxonomy" id="301880"/>
    <lineage>
        <taxon>Eukaryota</taxon>
        <taxon>Viridiplantae</taxon>
        <taxon>Streptophyta</taxon>
        <taxon>Embryophyta</taxon>
        <taxon>Tracheophyta</taxon>
        <taxon>Spermatophyta</taxon>
        <taxon>Magnoliopsida</taxon>
        <taxon>eudicotyledons</taxon>
        <taxon>Gunneridae</taxon>
        <taxon>Pentapetalae</taxon>
        <taxon>asterids</taxon>
        <taxon>campanulids</taxon>
        <taxon>Asterales</taxon>
        <taxon>Asteraceae</taxon>
        <taxon>Asteroideae</taxon>
        <taxon>Anthemideae</taxon>
        <taxon>Anthemidinae</taxon>
        <taxon>Tanacetum</taxon>
    </lineage>
</organism>
<feature type="region of interest" description="Disordered" evidence="1">
    <location>
        <begin position="452"/>
        <end position="473"/>
    </location>
</feature>
<feature type="compositionally biased region" description="Polar residues" evidence="1">
    <location>
        <begin position="626"/>
        <end position="635"/>
    </location>
</feature>
<sequence>MPDSSQRPPQDCVKCGNPVEGPNCQGCALWRKKLKEVWFTICHENGIYQDLLNTYESSDDDTNVVNAPREPFVVKQDPGENSSQSPPQINHNCCYECGDSLDGIFCQRCTCKSCGKGAHIGYNCPPKAPIISNPEPCNQTIDELPQTLPSFDPTCYSEKENSLPYVSKPNFVDDSPNVFNPPPQPPMYSCEFYGNDARYGHYCTPQVPFIYPEPCYNQDFNFPQDFHDFQQQYLCCENCGGPHETFECQPLNYYEPNPCYDSNYSGYDQFDNSHPQQFLCCENCGGPHEIYQCQPMNEDYYHEQNSCYDPNSFGFDQFQPPQYTVNHPIFNDQNDFLNSQNKLMEQLTSIRDMVGQYIQKKEEEKRIEEEQAAKDRYWKIPVCYDDDDDEESSIPLKDIIISGLPPCVAITPVLFTEEPVDSLIMEDEHLDTIPEIESNELIKSSVEDLVQIPSESEDSSEGECDLPPYDDSSKNHDLTFSNPLFDIDEDFTSSDESFSEEDVPNENFKIFSNPLFDLDEEITSTKVDQIDDEVLENTNSIPPGIKYPCFNAKSDLLESLLHRDTLINDSQKIDSLLDEFAGELTLPHSIPPGIDDVNLDPEGDILFLESLFYDNSSPRPPEEFNSENPTESFSPSPIPVEDSDSLMEEIDIFLDGDDSIPPGIESDDFDSEDDDNSTSRPEFESFYVDYPDWGDSTIDVVEDIPVDVPNIFPTHPDLQLDFDFIPSNDLGFDVNASSPSGDRNKIYDPGICIEVESTRYLSTLSPVINTLLPFSSENKDKVFNHGVLASKEKSPSSPSHRGFKASKLFHQKSSMLISRNNTPNLGVRHPHFYPP</sequence>
<evidence type="ECO:0000256" key="1">
    <source>
        <dbReference type="SAM" id="MobiDB-lite"/>
    </source>
</evidence>
<dbReference type="Proteomes" id="UP001151760">
    <property type="component" value="Unassembled WGS sequence"/>
</dbReference>
<reference evidence="2" key="1">
    <citation type="journal article" date="2022" name="Int. J. Mol. Sci.">
        <title>Draft Genome of Tanacetum Coccineum: Genomic Comparison of Closely Related Tanacetum-Family Plants.</title>
        <authorList>
            <person name="Yamashiro T."/>
            <person name="Shiraishi A."/>
            <person name="Nakayama K."/>
            <person name="Satake H."/>
        </authorList>
    </citation>
    <scope>NUCLEOTIDE SEQUENCE</scope>
</reference>
<protein>
    <recommendedName>
        <fullName evidence="4">CCHC-type domain-containing protein</fullName>
    </recommendedName>
</protein>
<feature type="compositionally biased region" description="Acidic residues" evidence="1">
    <location>
        <begin position="455"/>
        <end position="464"/>
    </location>
</feature>
<evidence type="ECO:0008006" key="4">
    <source>
        <dbReference type="Google" id="ProtNLM"/>
    </source>
</evidence>
<feature type="region of interest" description="Disordered" evidence="1">
    <location>
        <begin position="655"/>
        <end position="682"/>
    </location>
</feature>
<name>A0ABQ5BS93_9ASTR</name>
<proteinExistence type="predicted"/>
<evidence type="ECO:0000313" key="3">
    <source>
        <dbReference type="Proteomes" id="UP001151760"/>
    </source>
</evidence>
<dbReference type="EMBL" id="BQNB010013496">
    <property type="protein sequence ID" value="GJT16697.1"/>
    <property type="molecule type" value="Genomic_DNA"/>
</dbReference>
<comment type="caution">
    <text evidence="2">The sequence shown here is derived from an EMBL/GenBank/DDBJ whole genome shotgun (WGS) entry which is preliminary data.</text>
</comment>
<reference evidence="2" key="2">
    <citation type="submission" date="2022-01" db="EMBL/GenBank/DDBJ databases">
        <authorList>
            <person name="Yamashiro T."/>
            <person name="Shiraishi A."/>
            <person name="Satake H."/>
            <person name="Nakayama K."/>
        </authorList>
    </citation>
    <scope>NUCLEOTIDE SEQUENCE</scope>
</reference>
<feature type="region of interest" description="Disordered" evidence="1">
    <location>
        <begin position="617"/>
        <end position="641"/>
    </location>
</feature>
<keyword evidence="3" id="KW-1185">Reference proteome</keyword>
<accession>A0ABQ5BS93</accession>
<feature type="compositionally biased region" description="Acidic residues" evidence="1">
    <location>
        <begin position="665"/>
        <end position="676"/>
    </location>
</feature>